<keyword evidence="3" id="KW-1185">Reference proteome</keyword>
<reference evidence="2 3" key="1">
    <citation type="submission" date="2019-05" db="EMBL/GenBank/DDBJ databases">
        <title>Another draft genome of Portunus trituberculatus and its Hox gene families provides insights of decapod evolution.</title>
        <authorList>
            <person name="Jeong J.-H."/>
            <person name="Song I."/>
            <person name="Kim S."/>
            <person name="Choi T."/>
            <person name="Kim D."/>
            <person name="Ryu S."/>
            <person name="Kim W."/>
        </authorList>
    </citation>
    <scope>NUCLEOTIDE SEQUENCE [LARGE SCALE GENOMIC DNA]</scope>
    <source>
        <tissue evidence="2">Muscle</tissue>
    </source>
</reference>
<gene>
    <name evidence="2" type="ORF">E2C01_056643</name>
</gene>
<proteinExistence type="predicted"/>
<evidence type="ECO:0000256" key="1">
    <source>
        <dbReference type="SAM" id="MobiDB-lite"/>
    </source>
</evidence>
<sequence length="59" mass="6727">MSEYEALHNQNDTLPLHNGEPQDRVYHLDLPNTSSLTPRWPHVSTGYAGDLRQAVRVDN</sequence>
<accession>A0A5B7GZQ8</accession>
<name>A0A5B7GZQ8_PORTR</name>
<evidence type="ECO:0000313" key="3">
    <source>
        <dbReference type="Proteomes" id="UP000324222"/>
    </source>
</evidence>
<evidence type="ECO:0000313" key="2">
    <source>
        <dbReference type="EMBL" id="MPC62557.1"/>
    </source>
</evidence>
<dbReference type="EMBL" id="VSRR010019811">
    <property type="protein sequence ID" value="MPC62557.1"/>
    <property type="molecule type" value="Genomic_DNA"/>
</dbReference>
<dbReference type="Proteomes" id="UP000324222">
    <property type="component" value="Unassembled WGS sequence"/>
</dbReference>
<organism evidence="2 3">
    <name type="scientific">Portunus trituberculatus</name>
    <name type="common">Swimming crab</name>
    <name type="synonym">Neptunus trituberculatus</name>
    <dbReference type="NCBI Taxonomy" id="210409"/>
    <lineage>
        <taxon>Eukaryota</taxon>
        <taxon>Metazoa</taxon>
        <taxon>Ecdysozoa</taxon>
        <taxon>Arthropoda</taxon>
        <taxon>Crustacea</taxon>
        <taxon>Multicrustacea</taxon>
        <taxon>Malacostraca</taxon>
        <taxon>Eumalacostraca</taxon>
        <taxon>Eucarida</taxon>
        <taxon>Decapoda</taxon>
        <taxon>Pleocyemata</taxon>
        <taxon>Brachyura</taxon>
        <taxon>Eubrachyura</taxon>
        <taxon>Portunoidea</taxon>
        <taxon>Portunidae</taxon>
        <taxon>Portuninae</taxon>
        <taxon>Portunus</taxon>
    </lineage>
</organism>
<dbReference type="AlphaFoldDB" id="A0A5B7GZQ8"/>
<comment type="caution">
    <text evidence="2">The sequence shown here is derived from an EMBL/GenBank/DDBJ whole genome shotgun (WGS) entry which is preliminary data.</text>
</comment>
<protein>
    <submittedName>
        <fullName evidence="2">Uncharacterized protein</fullName>
    </submittedName>
</protein>
<feature type="region of interest" description="Disordered" evidence="1">
    <location>
        <begin position="1"/>
        <end position="22"/>
    </location>
</feature>